<dbReference type="InterPro" id="IPR012337">
    <property type="entry name" value="RNaseH-like_sf"/>
</dbReference>
<dbReference type="EC" id="2.7.7.49" evidence="1"/>
<dbReference type="InterPro" id="IPR041588">
    <property type="entry name" value="Integrase_H2C2"/>
</dbReference>
<dbReference type="Pfam" id="PF17917">
    <property type="entry name" value="RT_RNaseH"/>
    <property type="match status" value="1"/>
</dbReference>
<dbReference type="Gene3D" id="3.30.420.10">
    <property type="entry name" value="Ribonuclease H-like superfamily/Ribonuclease H"/>
    <property type="match status" value="1"/>
</dbReference>
<dbReference type="InterPro" id="IPR043128">
    <property type="entry name" value="Rev_trsase/Diguanyl_cyclase"/>
</dbReference>
<keyword evidence="2" id="KW-0808">Transferase</keyword>
<keyword evidence="7" id="KW-0695">RNA-directed DNA polymerase</keyword>
<dbReference type="PROSITE" id="PS50994">
    <property type="entry name" value="INTEGRASE"/>
    <property type="match status" value="1"/>
</dbReference>
<dbReference type="GO" id="GO:0015074">
    <property type="term" value="P:DNA integration"/>
    <property type="evidence" value="ECO:0007669"/>
    <property type="project" value="InterPro"/>
</dbReference>
<evidence type="ECO:0000256" key="3">
    <source>
        <dbReference type="ARBA" id="ARBA00022695"/>
    </source>
</evidence>
<dbReference type="InterPro" id="IPR001584">
    <property type="entry name" value="Integrase_cat-core"/>
</dbReference>
<dbReference type="PANTHER" id="PTHR37984:SF5">
    <property type="entry name" value="PROTEIN NYNRIN-LIKE"/>
    <property type="match status" value="1"/>
</dbReference>
<evidence type="ECO:0000259" key="8">
    <source>
        <dbReference type="PROSITE" id="PS50878"/>
    </source>
</evidence>
<feature type="domain" description="Integrase catalytic" evidence="9">
    <location>
        <begin position="675"/>
        <end position="833"/>
    </location>
</feature>
<comment type="caution">
    <text evidence="10">The sequence shown here is derived from an EMBL/GenBank/DDBJ whole genome shotgun (WGS) entry which is preliminary data.</text>
</comment>
<evidence type="ECO:0000256" key="4">
    <source>
        <dbReference type="ARBA" id="ARBA00022722"/>
    </source>
</evidence>
<keyword evidence="5" id="KW-0255">Endonuclease</keyword>
<dbReference type="AlphaFoldDB" id="A0A3S3RJM8"/>
<dbReference type="InterPro" id="IPR050951">
    <property type="entry name" value="Retrovirus_Pol_polyprotein"/>
</dbReference>
<dbReference type="Gene3D" id="3.30.70.270">
    <property type="match status" value="2"/>
</dbReference>
<dbReference type="Pfam" id="PF00078">
    <property type="entry name" value="RVT_1"/>
    <property type="match status" value="1"/>
</dbReference>
<accession>A0A3S3RJM8</accession>
<dbReference type="OrthoDB" id="115435at2759"/>
<evidence type="ECO:0000256" key="5">
    <source>
        <dbReference type="ARBA" id="ARBA00022759"/>
    </source>
</evidence>
<dbReference type="FunFam" id="3.30.70.270:FF:000020">
    <property type="entry name" value="Transposon Tf2-6 polyprotein-like Protein"/>
    <property type="match status" value="1"/>
</dbReference>
<dbReference type="Proteomes" id="UP000285301">
    <property type="component" value="Unassembled WGS sequence"/>
</dbReference>
<dbReference type="STRING" id="1965070.A0A3S3RJM8"/>
<dbReference type="FunFam" id="1.10.340.70:FF:000001">
    <property type="entry name" value="Retrovirus-related Pol polyprotein from transposon gypsy-like Protein"/>
    <property type="match status" value="1"/>
</dbReference>
<dbReference type="FunFam" id="3.10.20.370:FF:000001">
    <property type="entry name" value="Retrovirus-related Pol polyprotein from transposon 17.6-like protein"/>
    <property type="match status" value="1"/>
</dbReference>
<dbReference type="CDD" id="cd09274">
    <property type="entry name" value="RNase_HI_RT_Ty3"/>
    <property type="match status" value="1"/>
</dbReference>
<dbReference type="Gene3D" id="3.10.10.10">
    <property type="entry name" value="HIV Type 1 Reverse Transcriptase, subunit A, domain 1"/>
    <property type="match status" value="1"/>
</dbReference>
<dbReference type="EMBL" id="NCKU01008359">
    <property type="protein sequence ID" value="RWS01958.1"/>
    <property type="molecule type" value="Genomic_DNA"/>
</dbReference>
<dbReference type="InterPro" id="IPR000477">
    <property type="entry name" value="RT_dom"/>
</dbReference>
<evidence type="ECO:0000256" key="1">
    <source>
        <dbReference type="ARBA" id="ARBA00012493"/>
    </source>
</evidence>
<name>A0A3S3RJM8_9ACAR</name>
<dbReference type="SUPFAM" id="SSF53098">
    <property type="entry name" value="Ribonuclease H-like"/>
    <property type="match status" value="1"/>
</dbReference>
<dbReference type="InterPro" id="IPR041373">
    <property type="entry name" value="RT_RNaseH"/>
</dbReference>
<keyword evidence="4" id="KW-0540">Nuclease</keyword>
<evidence type="ECO:0000256" key="7">
    <source>
        <dbReference type="ARBA" id="ARBA00022918"/>
    </source>
</evidence>
<dbReference type="Gene3D" id="1.10.340.70">
    <property type="match status" value="1"/>
</dbReference>
<gene>
    <name evidence="10" type="ORF">B4U79_02776</name>
</gene>
<dbReference type="InterPro" id="IPR043502">
    <property type="entry name" value="DNA/RNA_pol_sf"/>
</dbReference>
<dbReference type="GO" id="GO:0016787">
    <property type="term" value="F:hydrolase activity"/>
    <property type="evidence" value="ECO:0007669"/>
    <property type="project" value="UniProtKB-KW"/>
</dbReference>
<reference evidence="10 11" key="1">
    <citation type="journal article" date="2018" name="Gigascience">
        <title>Genomes of trombidid mites reveal novel predicted allergens and laterally-transferred genes associated with secondary metabolism.</title>
        <authorList>
            <person name="Dong X."/>
            <person name="Chaisiri K."/>
            <person name="Xia D."/>
            <person name="Armstrong S.D."/>
            <person name="Fang Y."/>
            <person name="Donnelly M.J."/>
            <person name="Kadowaki T."/>
            <person name="McGarry J.W."/>
            <person name="Darby A.C."/>
            <person name="Makepeace B.L."/>
        </authorList>
    </citation>
    <scope>NUCLEOTIDE SEQUENCE [LARGE SCALE GENOMIC DNA]</scope>
    <source>
        <strain evidence="10">UoL-WK</strain>
    </source>
</reference>
<organism evidence="10 11">
    <name type="scientific">Dinothrombium tinctorium</name>
    <dbReference type="NCBI Taxonomy" id="1965070"/>
    <lineage>
        <taxon>Eukaryota</taxon>
        <taxon>Metazoa</taxon>
        <taxon>Ecdysozoa</taxon>
        <taxon>Arthropoda</taxon>
        <taxon>Chelicerata</taxon>
        <taxon>Arachnida</taxon>
        <taxon>Acari</taxon>
        <taxon>Acariformes</taxon>
        <taxon>Trombidiformes</taxon>
        <taxon>Prostigmata</taxon>
        <taxon>Anystina</taxon>
        <taxon>Parasitengona</taxon>
        <taxon>Trombidioidea</taxon>
        <taxon>Trombidiidae</taxon>
        <taxon>Dinothrombium</taxon>
    </lineage>
</organism>
<dbReference type="Pfam" id="PF17921">
    <property type="entry name" value="Integrase_H2C2"/>
    <property type="match status" value="1"/>
</dbReference>
<keyword evidence="3" id="KW-0548">Nucleotidyltransferase</keyword>
<dbReference type="GO" id="GO:0003964">
    <property type="term" value="F:RNA-directed DNA polymerase activity"/>
    <property type="evidence" value="ECO:0007669"/>
    <property type="project" value="UniProtKB-KW"/>
</dbReference>
<dbReference type="InterPro" id="IPR036397">
    <property type="entry name" value="RNaseH_sf"/>
</dbReference>
<dbReference type="PROSITE" id="PS50878">
    <property type="entry name" value="RT_POL"/>
    <property type="match status" value="1"/>
</dbReference>
<evidence type="ECO:0000259" key="9">
    <source>
        <dbReference type="PROSITE" id="PS50994"/>
    </source>
</evidence>
<evidence type="ECO:0000313" key="10">
    <source>
        <dbReference type="EMBL" id="RWS01958.1"/>
    </source>
</evidence>
<evidence type="ECO:0000256" key="2">
    <source>
        <dbReference type="ARBA" id="ARBA00022679"/>
    </source>
</evidence>
<protein>
    <recommendedName>
        <fullName evidence="1">RNA-directed DNA polymerase</fullName>
        <ecNumber evidence="1">2.7.7.49</ecNumber>
    </recommendedName>
</protein>
<dbReference type="GO" id="GO:0042575">
    <property type="term" value="C:DNA polymerase complex"/>
    <property type="evidence" value="ECO:0007669"/>
    <property type="project" value="UniProtKB-ARBA"/>
</dbReference>
<dbReference type="CDD" id="cd01647">
    <property type="entry name" value="RT_LTR"/>
    <property type="match status" value="1"/>
</dbReference>
<dbReference type="SUPFAM" id="SSF56672">
    <property type="entry name" value="DNA/RNA polymerases"/>
    <property type="match status" value="1"/>
</dbReference>
<feature type="domain" description="Reverse transcriptase" evidence="8">
    <location>
        <begin position="96"/>
        <end position="277"/>
    </location>
</feature>
<evidence type="ECO:0000256" key="6">
    <source>
        <dbReference type="ARBA" id="ARBA00022801"/>
    </source>
</evidence>
<sequence length="833" mass="95929">MTYVKQMFKKEKDSIESEVEIVDFEIDENLDEITKNELVSLLLKYKDCFSKSLKQISESKLIEVKIETSGPPVKEKMYRLPLSQREALSKILNELIEAGVIRPSESNYSSPIILVPKKNRNEYRLVCDFRKLNRQIINENSYPLPRIEDITDSLVGSLIFSLFDCHSGFFSMKLREIDKHKTAIICLFGLFEFNRLPQGLKISPNYFQMLMEKALEKVINDCAKVYLDDCLVHSKIASNHINDLEKTLKCIKEANIKLRPSKCQFFKEKIEFLGKIISKNGIEISEDRIKAINLIKEPQNLKELKSFLGAVNYFKDHIKNVSTISEPLYKLTRKNKTFSFGEKEKYAFDQLKLSLCSTPILAFFDEQKLTQLHTDGSSTGVGAALIQIDKSTLKENVVCYYSRVLNNAERNYSGIEIELLAVISGIIRFKHYLLGRYFEIITDSNPLTFLMRTKNINTRLSRWALFLQDFNFEIKYRKGSSNNLCDFLSRNSLSYNEAIEGEHSENLDEIDDEAFNPLFFTESVNKNEHVEIFIFNALLNELNDIQLHQRNDSYLKHIIEILSGKTENKNKSLRRAATNYELIDGKLFRVVLIDGKFQNVLAIPKSLKTQVLSAIHDSILDGGHLGIRKTFEKAKVRFHWRSMFSDIVKWVISCPICQQSKNNRKKAGKLMPISPGKRPFSKIGLDIIGMLPRTFRGNRFILVVSCYLTKFTITKASANITATDVEKFLMNDVVLRYSALDTLISDNGVQFRSNVIKELNALLNAQHKFTTPYNPSTAGLVERTNKQIIQLIRSYVETDITNWDLVLPYITHLYNTSFIDKIHSFLFGSWLSP</sequence>
<dbReference type="PANTHER" id="PTHR37984">
    <property type="entry name" value="PROTEIN CBG26694"/>
    <property type="match status" value="1"/>
</dbReference>
<proteinExistence type="predicted"/>
<evidence type="ECO:0000313" key="11">
    <source>
        <dbReference type="Proteomes" id="UP000285301"/>
    </source>
</evidence>
<dbReference type="GO" id="GO:0003676">
    <property type="term" value="F:nucleic acid binding"/>
    <property type="evidence" value="ECO:0007669"/>
    <property type="project" value="InterPro"/>
</dbReference>
<keyword evidence="11" id="KW-1185">Reference proteome</keyword>
<keyword evidence="6" id="KW-0378">Hydrolase</keyword>
<dbReference type="GO" id="GO:0004519">
    <property type="term" value="F:endonuclease activity"/>
    <property type="evidence" value="ECO:0007669"/>
    <property type="project" value="UniProtKB-KW"/>
</dbReference>